<feature type="transmembrane region" description="Helical" evidence="13">
    <location>
        <begin position="118"/>
        <end position="139"/>
    </location>
</feature>
<proteinExistence type="inferred from homology"/>
<dbReference type="SUPFAM" id="SSF55060">
    <property type="entry name" value="GHMP Kinase, C-terminal domain"/>
    <property type="match status" value="1"/>
</dbReference>
<keyword evidence="7" id="KW-0756">Sterol biosynthesis</keyword>
<dbReference type="GO" id="GO:0016126">
    <property type="term" value="P:sterol biosynthetic process"/>
    <property type="evidence" value="ECO:0007669"/>
    <property type="project" value="UniProtKB-KW"/>
</dbReference>
<dbReference type="SUPFAM" id="SSF54211">
    <property type="entry name" value="Ribosomal protein S5 domain 2-like"/>
    <property type="match status" value="1"/>
</dbReference>
<dbReference type="InterPro" id="IPR036554">
    <property type="entry name" value="GHMP_kinase_C_sf"/>
</dbReference>
<dbReference type="Gene3D" id="3.30.230.10">
    <property type="match status" value="1"/>
</dbReference>
<keyword evidence="13" id="KW-1133">Transmembrane helix</keyword>
<dbReference type="InterPro" id="IPR053859">
    <property type="entry name" value="MVD-like_N"/>
</dbReference>
<dbReference type="PANTHER" id="PTHR10977">
    <property type="entry name" value="DIPHOSPHOMEVALONATE DECARBOXYLASE"/>
    <property type="match status" value="1"/>
</dbReference>
<keyword evidence="13" id="KW-0472">Membrane</keyword>
<evidence type="ECO:0000256" key="7">
    <source>
        <dbReference type="ARBA" id="ARBA00023011"/>
    </source>
</evidence>
<dbReference type="GO" id="GO:0005829">
    <property type="term" value="C:cytosol"/>
    <property type="evidence" value="ECO:0007669"/>
    <property type="project" value="InterPro"/>
</dbReference>
<keyword evidence="13" id="KW-0812">Transmembrane</keyword>
<evidence type="ECO:0000256" key="3">
    <source>
        <dbReference type="ARBA" id="ARBA00022516"/>
    </source>
</evidence>
<dbReference type="GO" id="GO:0019287">
    <property type="term" value="P:isopentenyl diphosphate biosynthetic process, mevalonate pathway"/>
    <property type="evidence" value="ECO:0007669"/>
    <property type="project" value="InterPro"/>
</dbReference>
<feature type="transmembrane region" description="Helical" evidence="13">
    <location>
        <begin position="151"/>
        <end position="172"/>
    </location>
</feature>
<keyword evidence="6" id="KW-0752">Steroid biosynthesis</keyword>
<feature type="compositionally biased region" description="Low complexity" evidence="12">
    <location>
        <begin position="383"/>
        <end position="397"/>
    </location>
</feature>
<dbReference type="FunFam" id="3.30.230.10:FF:000018">
    <property type="entry name" value="Diphosphomevalonate decarboxylase"/>
    <property type="match status" value="1"/>
</dbReference>
<keyword evidence="5" id="KW-0067">ATP-binding</keyword>
<evidence type="ECO:0000256" key="12">
    <source>
        <dbReference type="SAM" id="MobiDB-lite"/>
    </source>
</evidence>
<feature type="region of interest" description="Disordered" evidence="12">
    <location>
        <begin position="297"/>
        <end position="336"/>
    </location>
</feature>
<feature type="domain" description="Mvd1 C-terminal" evidence="14">
    <location>
        <begin position="605"/>
        <end position="790"/>
    </location>
</feature>
<evidence type="ECO:0000256" key="9">
    <source>
        <dbReference type="ARBA" id="ARBA00023166"/>
    </source>
</evidence>
<evidence type="ECO:0000256" key="1">
    <source>
        <dbReference type="ARBA" id="ARBA00008831"/>
    </source>
</evidence>
<keyword evidence="17" id="KW-1185">Reference proteome</keyword>
<keyword evidence="9" id="KW-1207">Sterol metabolism</keyword>
<reference evidence="16 17" key="1">
    <citation type="submission" date="2017-12" db="EMBL/GenBank/DDBJ databases">
        <title>Sequencing, de novo assembly and annotation of complete genome of a new Thraustochytrid species, strain FCC1311.</title>
        <authorList>
            <person name="Sedici K."/>
            <person name="Godart F."/>
            <person name="Aiese Cigliano R."/>
            <person name="Sanseverino W."/>
            <person name="Barakat M."/>
            <person name="Ortet P."/>
            <person name="Marechal E."/>
            <person name="Cagnac O."/>
            <person name="Amato A."/>
        </authorList>
    </citation>
    <scope>NUCLEOTIDE SEQUENCE [LARGE SCALE GENOMIC DNA]</scope>
</reference>
<keyword evidence="11" id="KW-0456">Lyase</keyword>
<dbReference type="PANTHER" id="PTHR10977:SF3">
    <property type="entry name" value="DIPHOSPHOMEVALONATE DECARBOXYLASE"/>
    <property type="match status" value="1"/>
</dbReference>
<dbReference type="AlphaFoldDB" id="A0A2R5G6Z3"/>
<dbReference type="NCBIfam" id="TIGR01240">
    <property type="entry name" value="mevDPdecarb"/>
    <property type="match status" value="1"/>
</dbReference>
<comment type="similarity">
    <text evidence="1">Belongs to the diphosphomevalonate decarboxylase family.</text>
</comment>
<evidence type="ECO:0000313" key="17">
    <source>
        <dbReference type="Proteomes" id="UP000241890"/>
    </source>
</evidence>
<evidence type="ECO:0000313" key="16">
    <source>
        <dbReference type="EMBL" id="GBG26760.1"/>
    </source>
</evidence>
<protein>
    <recommendedName>
        <fullName evidence="2">diphosphomevalonate decarboxylase</fullName>
        <ecNumber evidence="2">4.1.1.33</ecNumber>
    </recommendedName>
</protein>
<comment type="caution">
    <text evidence="16">The sequence shown here is derived from an EMBL/GenBank/DDBJ whole genome shotgun (WGS) entry which is preliminary data.</text>
</comment>
<evidence type="ECO:0000256" key="13">
    <source>
        <dbReference type="SAM" id="Phobius"/>
    </source>
</evidence>
<keyword evidence="8" id="KW-0443">Lipid metabolism</keyword>
<dbReference type="Gene3D" id="3.30.70.890">
    <property type="entry name" value="GHMP kinase, C-terminal domain"/>
    <property type="match status" value="1"/>
</dbReference>
<keyword evidence="10" id="KW-0753">Steroid metabolism</keyword>
<dbReference type="InParanoid" id="A0A2R5G6Z3"/>
<evidence type="ECO:0000256" key="2">
    <source>
        <dbReference type="ARBA" id="ARBA00012296"/>
    </source>
</evidence>
<dbReference type="Pfam" id="PF22700">
    <property type="entry name" value="MVD-like_N"/>
    <property type="match status" value="1"/>
</dbReference>
<dbReference type="InterPro" id="IPR014721">
    <property type="entry name" value="Ribsml_uS5_D2-typ_fold_subgr"/>
</dbReference>
<evidence type="ECO:0000256" key="11">
    <source>
        <dbReference type="ARBA" id="ARBA00023239"/>
    </source>
</evidence>
<gene>
    <name evidence="16" type="ORF">FCC1311_046601</name>
</gene>
<dbReference type="OrthoDB" id="10253702at2759"/>
<dbReference type="FunFam" id="3.30.70.890:FF:000005">
    <property type="entry name" value="Diphosphomevalonate decarboxylase"/>
    <property type="match status" value="1"/>
</dbReference>
<accession>A0A2R5G6Z3</accession>
<feature type="region of interest" description="Disordered" evidence="12">
    <location>
        <begin position="376"/>
        <end position="397"/>
    </location>
</feature>
<evidence type="ECO:0000256" key="8">
    <source>
        <dbReference type="ARBA" id="ARBA00023098"/>
    </source>
</evidence>
<organism evidence="16 17">
    <name type="scientific">Hondaea fermentalgiana</name>
    <dbReference type="NCBI Taxonomy" id="2315210"/>
    <lineage>
        <taxon>Eukaryota</taxon>
        <taxon>Sar</taxon>
        <taxon>Stramenopiles</taxon>
        <taxon>Bigyra</taxon>
        <taxon>Labyrinthulomycetes</taxon>
        <taxon>Thraustochytrida</taxon>
        <taxon>Thraustochytriidae</taxon>
        <taxon>Hondaea</taxon>
    </lineage>
</organism>
<dbReference type="Proteomes" id="UP000241890">
    <property type="component" value="Unassembled WGS sequence"/>
</dbReference>
<evidence type="ECO:0000256" key="4">
    <source>
        <dbReference type="ARBA" id="ARBA00022741"/>
    </source>
</evidence>
<dbReference type="GO" id="GO:0005524">
    <property type="term" value="F:ATP binding"/>
    <property type="evidence" value="ECO:0007669"/>
    <property type="project" value="UniProtKB-KW"/>
</dbReference>
<evidence type="ECO:0000256" key="6">
    <source>
        <dbReference type="ARBA" id="ARBA00022955"/>
    </source>
</evidence>
<keyword evidence="4" id="KW-0547">Nucleotide-binding</keyword>
<evidence type="ECO:0000259" key="14">
    <source>
        <dbReference type="Pfam" id="PF18376"/>
    </source>
</evidence>
<dbReference type="EC" id="4.1.1.33" evidence="2"/>
<sequence>MKTAAGAAAAVACVALVPASRFLAAGLRLAWTAMGSSSSRSQAAETESAKKAAALQKARTTPSLVAAEVAAGAVAASALAFAGSERISWSLAALAVQVATCWELWFSRDEASNAGRGAALKLGIFMLIAASMHAIQLALAIEIGWVGNEKLMAAMVAAGGVLGFGLAVAFPVPRSGSEGQPARRFTDGGGGVVRTNGVRGSSATSAASNATDSALRENIQRKGEHSYYYAHAKTPTRENLNRGGDPVRLEDEALAQANRGQTTYRAIRDYAFADGSNVSVYVDLSKLDLEDDEVRHKVEHSEPWSPSSPRRLPRHVSSEPCPGAAARDPRKSSRSRSLALAAAAAASGRRAAPGGGVVAAAQRSACAAAQAAAAKREGERSEGASGERAASGAQASEKMAGHGEVLVSTASAPTNIAVVKYWGKRDTKLNLPINSSLSVTLHQEDLQTITSVAIGKDFEGGDRVWLNGKEETDLASNKRMQGVFSAIRERAGDVVDEASGEVLVPSAELKTYKIHVVSRNSFPTAAGLASSASGYACLVKALSQVFRVKEAHEGELTEIARAGSGSASRSLYGGYVKWEMGTRDDGVDSRAYQVKPEEHWPNMHALICVVSDHKKTTSSTGGMIDSVRTSELLKFRAENVVPARMKAMEEAIAAKDFPAFAELTMRDSNQFHATCLDTYPPIAYMTDTSHNVSRLVHAINNESSSGPICAYTFDAGPNAVIFLEEDHVEKVLKALLADFGPDSAESSEPFVRGQTTLPAADCMEAHPLSDANKHLRGNLKYIIHTRVGPGALEVTEEEKVLVDSATGLPK</sequence>
<dbReference type="InterPro" id="IPR020568">
    <property type="entry name" value="Ribosomal_Su5_D2-typ_SF"/>
</dbReference>
<dbReference type="GO" id="GO:0004163">
    <property type="term" value="F:diphosphomevalonate decarboxylase activity"/>
    <property type="evidence" value="ECO:0007669"/>
    <property type="project" value="UniProtKB-EC"/>
</dbReference>
<evidence type="ECO:0000256" key="5">
    <source>
        <dbReference type="ARBA" id="ARBA00022840"/>
    </source>
</evidence>
<keyword evidence="3" id="KW-0444">Lipid biosynthesis</keyword>
<name>A0A2R5G6Z3_9STRA</name>
<feature type="domain" description="Diphosphomevalonate decarboxylase-like N-terminal" evidence="15">
    <location>
        <begin position="412"/>
        <end position="589"/>
    </location>
</feature>
<dbReference type="EMBL" id="BEYU01000023">
    <property type="protein sequence ID" value="GBG26760.1"/>
    <property type="molecule type" value="Genomic_DNA"/>
</dbReference>
<dbReference type="Pfam" id="PF18376">
    <property type="entry name" value="MDD_C"/>
    <property type="match status" value="1"/>
</dbReference>
<evidence type="ECO:0000256" key="10">
    <source>
        <dbReference type="ARBA" id="ARBA00023221"/>
    </source>
</evidence>
<dbReference type="InterPro" id="IPR041431">
    <property type="entry name" value="Mvd1_C"/>
</dbReference>
<dbReference type="InterPro" id="IPR029765">
    <property type="entry name" value="Mev_diP_decarb"/>
</dbReference>
<evidence type="ECO:0000259" key="15">
    <source>
        <dbReference type="Pfam" id="PF22700"/>
    </source>
</evidence>